<keyword evidence="5" id="KW-0406">Ion transport</keyword>
<keyword evidence="7" id="KW-0868">Chloride</keyword>
<feature type="transmembrane region" description="Helical" evidence="9">
    <location>
        <begin position="543"/>
        <end position="568"/>
    </location>
</feature>
<feature type="transmembrane region" description="Helical" evidence="9">
    <location>
        <begin position="457"/>
        <end position="474"/>
    </location>
</feature>
<proteinExistence type="predicted"/>
<feature type="transmembrane region" description="Helical" evidence="9">
    <location>
        <begin position="80"/>
        <end position="104"/>
    </location>
</feature>
<dbReference type="GO" id="GO:0005886">
    <property type="term" value="C:plasma membrane"/>
    <property type="evidence" value="ECO:0007669"/>
    <property type="project" value="TreeGrafter"/>
</dbReference>
<evidence type="ECO:0000256" key="3">
    <source>
        <dbReference type="ARBA" id="ARBA00022692"/>
    </source>
</evidence>
<keyword evidence="3 9" id="KW-0812">Transmembrane</keyword>
<keyword evidence="4 9" id="KW-1133">Transmembrane helix</keyword>
<evidence type="ECO:0000256" key="5">
    <source>
        <dbReference type="ARBA" id="ARBA00023065"/>
    </source>
</evidence>
<dbReference type="GO" id="GO:0005794">
    <property type="term" value="C:Golgi apparatus"/>
    <property type="evidence" value="ECO:0007669"/>
    <property type="project" value="TreeGrafter"/>
</dbReference>
<dbReference type="SUPFAM" id="SSF81340">
    <property type="entry name" value="Clc chloride channel"/>
    <property type="match status" value="1"/>
</dbReference>
<feature type="transmembrane region" description="Helical" evidence="9">
    <location>
        <begin position="258"/>
        <end position="282"/>
    </location>
</feature>
<dbReference type="AlphaFoldDB" id="A0A9P0QUG3"/>
<dbReference type="GO" id="GO:0005769">
    <property type="term" value="C:early endosome"/>
    <property type="evidence" value="ECO:0007669"/>
    <property type="project" value="TreeGrafter"/>
</dbReference>
<feature type="transmembrane region" description="Helical" evidence="9">
    <location>
        <begin position="336"/>
        <end position="357"/>
    </location>
</feature>
<dbReference type="Proteomes" id="UP000837801">
    <property type="component" value="Unassembled WGS sequence"/>
</dbReference>
<dbReference type="EMBL" id="CAKXYY010000017">
    <property type="protein sequence ID" value="CAH2354521.1"/>
    <property type="molecule type" value="Genomic_DNA"/>
</dbReference>
<evidence type="ECO:0000313" key="10">
    <source>
        <dbReference type="EMBL" id="CAH2354521.1"/>
    </source>
</evidence>
<name>A0A9P0QUG3_9ASCO</name>
<feature type="transmembrane region" description="Helical" evidence="9">
    <location>
        <begin position="393"/>
        <end position="411"/>
    </location>
</feature>
<evidence type="ECO:0000256" key="1">
    <source>
        <dbReference type="ARBA" id="ARBA00004141"/>
    </source>
</evidence>
<dbReference type="PANTHER" id="PTHR45711:SF6">
    <property type="entry name" value="CHLORIDE CHANNEL PROTEIN"/>
    <property type="match status" value="1"/>
</dbReference>
<evidence type="ECO:0000313" key="11">
    <source>
        <dbReference type="Proteomes" id="UP000837801"/>
    </source>
</evidence>
<dbReference type="GO" id="GO:0005247">
    <property type="term" value="F:voltage-gated chloride channel activity"/>
    <property type="evidence" value="ECO:0007669"/>
    <property type="project" value="TreeGrafter"/>
</dbReference>
<feature type="transmembrane region" description="Helical" evidence="9">
    <location>
        <begin position="206"/>
        <end position="223"/>
    </location>
</feature>
<evidence type="ECO:0000256" key="9">
    <source>
        <dbReference type="SAM" id="Phobius"/>
    </source>
</evidence>
<comment type="caution">
    <text evidence="10">The sequence shown here is derived from an EMBL/GenBank/DDBJ whole genome shotgun (WGS) entry which is preliminary data.</text>
</comment>
<evidence type="ECO:0000256" key="7">
    <source>
        <dbReference type="ARBA" id="ARBA00023214"/>
    </source>
</evidence>
<dbReference type="InterPro" id="IPR001807">
    <property type="entry name" value="ClC"/>
</dbReference>
<dbReference type="PANTHER" id="PTHR45711">
    <property type="entry name" value="CHLORIDE CHANNEL PROTEIN"/>
    <property type="match status" value="1"/>
</dbReference>
<feature type="transmembrane region" description="Helical" evidence="9">
    <location>
        <begin position="150"/>
        <end position="171"/>
    </location>
</feature>
<evidence type="ECO:0008006" key="12">
    <source>
        <dbReference type="Google" id="ProtNLM"/>
    </source>
</evidence>
<dbReference type="Gene3D" id="1.10.3080.10">
    <property type="entry name" value="Clc chloride channel"/>
    <property type="match status" value="1"/>
</dbReference>
<evidence type="ECO:0000256" key="2">
    <source>
        <dbReference type="ARBA" id="ARBA00022448"/>
    </source>
</evidence>
<feature type="transmembrane region" description="Helical" evidence="9">
    <location>
        <begin position="294"/>
        <end position="315"/>
    </location>
</feature>
<protein>
    <recommendedName>
        <fullName evidence="12">Chloride channel protein</fullName>
    </recommendedName>
</protein>
<dbReference type="OrthoDB" id="44789at2759"/>
<sequence length="838" mass="93228">MSVAVNFADDIPVLTYTRPSEVRDESSSGSRSGLGFESEAEPQFPSSPLSKVDDSKDSGFTYINWSKSSTLHVQSITNKWSVLIISSLLVGYITTLIDLAAVWLNDLKKGFCFSKIDKWSLLSPYSTCPTDDWHNWSQIIFGLTGIPSNIFINLPIYSIFAFIFIAGACYVSNKAPEINYSGIAEIKLIIAGLNHQVSQYLGFRTLVYKTIGLVLVVSSGLWLGKEGPLVHVSCCILNLVFNLVYRQQENDEFLRRELLSAAGATGISVAFNAPIGGVLFMLESVQSYFMPTKLMWNSFISATIAVVVLTSFKIFTDGENFLERDLFSVEFGNFSWLFIEFIPFTFLGVLGGFYGYWFTKLHAIYSSYDIRRRVRNVLSKLLKLDVEKYGKSLEVFLVLTVTIAFNFPFEITRLPLQAYMKLLFTDCPEDDDSDGNPAIGAETFICSSSNLSVSFKLIYIFIQGFVLSSYTYGLSLPGGVLMPSLALGATIGRLIGIISQSIQNGIGWGITEECTKSSCLVSPSAYAVVGAASFMSGITKLTMCVVVIIFELTGAVTYVLPIMIAVMVSKFVNDWLCNDNIYDHWLKNNFNVFTSPSSSSITNSGKGSGLSDFVNSTSIVKSKLPDIITSRIMIPISRVRCIELVKSYSIEDLQNQFLNGDNHEGYPVIGSYRNPVSLGYVKKEEIRRQISQLQYDNETEISFQIGSERLPNSVISEQLRDLQQKSPTSTSADPYKKVSIQIEKSLITLHEKTPIVTLIEIFEKLHFNYGIILKSADNDNFEGGNSNGDQIMSGFVDRFLISKLVNSQFEELHDDLAIASEYDLDILSLDRQSTELIT</sequence>
<dbReference type="InterPro" id="IPR014743">
    <property type="entry name" value="Cl-channel_core"/>
</dbReference>
<dbReference type="PRINTS" id="PR00762">
    <property type="entry name" value="CLCHANNEL"/>
</dbReference>
<organism evidence="10 11">
    <name type="scientific">[Candida] railenensis</name>
    <dbReference type="NCBI Taxonomy" id="45579"/>
    <lineage>
        <taxon>Eukaryota</taxon>
        <taxon>Fungi</taxon>
        <taxon>Dikarya</taxon>
        <taxon>Ascomycota</taxon>
        <taxon>Saccharomycotina</taxon>
        <taxon>Pichiomycetes</taxon>
        <taxon>Debaryomycetaceae</taxon>
        <taxon>Kurtzmaniella</taxon>
    </lineage>
</organism>
<feature type="region of interest" description="Disordered" evidence="8">
    <location>
        <begin position="18"/>
        <end position="54"/>
    </location>
</feature>
<gene>
    <name evidence="10" type="ORF">CLIB1423_17S01024</name>
</gene>
<evidence type="ECO:0000256" key="4">
    <source>
        <dbReference type="ARBA" id="ARBA00022989"/>
    </source>
</evidence>
<keyword evidence="2" id="KW-0813">Transport</keyword>
<keyword evidence="11" id="KW-1185">Reference proteome</keyword>
<keyword evidence="6 9" id="KW-0472">Membrane</keyword>
<comment type="subcellular location">
    <subcellularLocation>
        <location evidence="1">Membrane</location>
        <topology evidence="1">Multi-pass membrane protein</topology>
    </subcellularLocation>
</comment>
<evidence type="ECO:0000256" key="6">
    <source>
        <dbReference type="ARBA" id="ARBA00023136"/>
    </source>
</evidence>
<evidence type="ECO:0000256" key="8">
    <source>
        <dbReference type="SAM" id="MobiDB-lite"/>
    </source>
</evidence>
<accession>A0A9P0QUG3</accession>
<dbReference type="Pfam" id="PF00654">
    <property type="entry name" value="Voltage_CLC"/>
    <property type="match status" value="1"/>
</dbReference>
<reference evidence="10" key="1">
    <citation type="submission" date="2022-03" db="EMBL/GenBank/DDBJ databases">
        <authorList>
            <person name="Legras J.-L."/>
            <person name="Devillers H."/>
            <person name="Grondin C."/>
        </authorList>
    </citation>
    <scope>NUCLEOTIDE SEQUENCE</scope>
    <source>
        <strain evidence="10">CLIB 1423</strain>
    </source>
</reference>